<accession>A0A7T8HF42</accession>
<dbReference type="GO" id="GO:0035091">
    <property type="term" value="F:phosphatidylinositol binding"/>
    <property type="evidence" value="ECO:0007669"/>
    <property type="project" value="InterPro"/>
</dbReference>
<keyword evidence="3" id="KW-1185">Reference proteome</keyword>
<dbReference type="PROSITE" id="PS50195">
    <property type="entry name" value="PX"/>
    <property type="match status" value="1"/>
</dbReference>
<dbReference type="SUPFAM" id="SSF64268">
    <property type="entry name" value="PX domain"/>
    <property type="match status" value="1"/>
</dbReference>
<dbReference type="Gene3D" id="3.30.1520.10">
    <property type="entry name" value="Phox-like domain"/>
    <property type="match status" value="1"/>
</dbReference>
<dbReference type="InterPro" id="IPR001683">
    <property type="entry name" value="PX_dom"/>
</dbReference>
<protein>
    <recommendedName>
        <fullName evidence="1">PX domain-containing protein</fullName>
    </recommendedName>
</protein>
<organism evidence="2 3">
    <name type="scientific">Caligus rogercresseyi</name>
    <name type="common">Sea louse</name>
    <dbReference type="NCBI Taxonomy" id="217165"/>
    <lineage>
        <taxon>Eukaryota</taxon>
        <taxon>Metazoa</taxon>
        <taxon>Ecdysozoa</taxon>
        <taxon>Arthropoda</taxon>
        <taxon>Crustacea</taxon>
        <taxon>Multicrustacea</taxon>
        <taxon>Hexanauplia</taxon>
        <taxon>Copepoda</taxon>
        <taxon>Siphonostomatoida</taxon>
        <taxon>Caligidae</taxon>
        <taxon>Caligus</taxon>
    </lineage>
</organism>
<dbReference type="EMBL" id="CP045895">
    <property type="protein sequence ID" value="QQP48928.1"/>
    <property type="molecule type" value="Genomic_DNA"/>
</dbReference>
<dbReference type="InterPro" id="IPR036871">
    <property type="entry name" value="PX_dom_sf"/>
</dbReference>
<proteinExistence type="predicted"/>
<dbReference type="PANTHER" id="PTHR47194:SF3">
    <property type="entry name" value="SORTING NEXIN 29"/>
    <property type="match status" value="1"/>
</dbReference>
<dbReference type="SMART" id="SM00312">
    <property type="entry name" value="PX"/>
    <property type="match status" value="1"/>
</dbReference>
<name>A0A7T8HF42_CALRO</name>
<feature type="domain" description="PX" evidence="1">
    <location>
        <begin position="108"/>
        <end position="231"/>
    </location>
</feature>
<dbReference type="OrthoDB" id="93876at2759"/>
<dbReference type="PANTHER" id="PTHR47194">
    <property type="entry name" value="SORTING NEXIN-29-RELATED"/>
    <property type="match status" value="1"/>
</dbReference>
<evidence type="ECO:0000313" key="3">
    <source>
        <dbReference type="Proteomes" id="UP000595437"/>
    </source>
</evidence>
<sequence length="258" mass="30068">MESSRDLHSSNQQSQYIDYHYEASEYEKKLVQVAEMHGELLEFNEHLQKCLNNKDVLLRRYIDELELLRGPIELEAPEDTSEDVLSVDSLPATRPLISIWIPSVFLSGKYNNSSSAPSCTPTPSSKHHVYQVYLRIRDEEWNVYRRYSEFHALNKHLKKAESTVGSFDFPPKKSLGHRTDKVVEDRRARLQVYLRRVIHLMLKKNSSLADSPSKSTLTRLLPFFEEHRVSRDFDPEDLGDFRREDSHIVEEAVPQLAL</sequence>
<evidence type="ECO:0000313" key="2">
    <source>
        <dbReference type="EMBL" id="QQP48928.1"/>
    </source>
</evidence>
<evidence type="ECO:0000259" key="1">
    <source>
        <dbReference type="PROSITE" id="PS50195"/>
    </source>
</evidence>
<reference evidence="3" key="1">
    <citation type="submission" date="2021-01" db="EMBL/GenBank/DDBJ databases">
        <title>Caligus Genome Assembly.</title>
        <authorList>
            <person name="Gallardo-Escarate C."/>
        </authorList>
    </citation>
    <scope>NUCLEOTIDE SEQUENCE [LARGE SCALE GENOMIC DNA]</scope>
</reference>
<dbReference type="Proteomes" id="UP000595437">
    <property type="component" value="Chromosome 6"/>
</dbReference>
<dbReference type="AlphaFoldDB" id="A0A7T8HF42"/>
<gene>
    <name evidence="2" type="ORF">FKW44_009405</name>
</gene>
<dbReference type="Pfam" id="PF00787">
    <property type="entry name" value="PX"/>
    <property type="match status" value="1"/>
</dbReference>